<name>A0ABM9PFY2_9FLAO</name>
<gene>
    <name evidence="4" type="ORF">T190423A01A_70073</name>
</gene>
<keyword evidence="1" id="KW-0812">Transmembrane</keyword>
<evidence type="ECO:0000256" key="2">
    <source>
        <dbReference type="SAM" id="SignalP"/>
    </source>
</evidence>
<feature type="transmembrane region" description="Helical" evidence="1">
    <location>
        <begin position="723"/>
        <end position="741"/>
    </location>
</feature>
<sequence length="970" mass="113369">MSMMNKVTLYLFYILLFSSSIVFAQHPVFEHLTEKDGLPDIEFYDVLEDDKGYIWLAADKGLFRYDGKEFKNYTHPEKRALSVFGLKLDKQGRVWCNNITGQFFYVENDELQLFIDLEKEANGQLADYKLFKNRLIVFNFWYILSVDLTTKEYQFVNKNNFIASVYKRNDSLFYLSQKGLNYSFNGRDFKERNNFKKSIKYSGISWRSFRFDETQFHYSYDFNGYINKNEKGKLVLERNNQLIKVELPIDLQKYFTIRIFIREDFLWFCTDKGVYVCKYSDGKIRHVKSYFKNKQITKVIKDSNNNYWLSTLRDGIFIIPNIYLNKYESTDITQNISAMSKVGDHSVLFGSTNGYLTLLNTRSKEKVDIDVGSREKVFSIIGIDKNTALVSFSSNSILLDLNTLEYKRLSRFGNAKDFSLYNEKKIVFAAFAYASINTIDEGEEKTRIRGKRSYSTHYSRTNDKIYVGYVDGVQVYNNAFEGTPILHNNKPIFALDIEETNDGTIWTSTFKDGIIGIKNEKVHVNYTEKNGLLSNLTSVIKADGHHLWIATSKGIQVLNTKNGKLENLTKRDGINSYNISDIAVFDTSVFFSSNKGVFEVNKDKGFKDVQVRDYYFSNILVDDKNVAIKDFYKLKYNENKIQFKLHVNGFLSEENVQCAYRLVKEGKKSKWDILDKGVDQITFNDLSAGKYRFELKALGYAGNKEGSTISVQLEVQLPFYKKWWFLLSLITVLFFLIWYRFNVRLKDLERKQEEVLEKERMQKQLVSSRLESLQAQMNPHFTFNALNSIQNLVLKGDKLEAYDYLTKFSLLIRENLNMSRKSFVSFEDEIRLLEKYLELEKLRFRNEFSYEILGKKEIGTIQIPTMIIQPYVENAIKHGLLHKKGNDKKVVLEFYKEKKTLICVVYDNGVGVEASKKIKEKSNISRESFSTKAIKERLSMLQKYYKTDIGVEYVEVNEGTKVIIKLPYNQ</sequence>
<accession>A0ABM9PFY2</accession>
<comment type="caution">
    <text evidence="4">The sequence shown here is derived from an EMBL/GenBank/DDBJ whole genome shotgun (WGS) entry which is preliminary data.</text>
</comment>
<dbReference type="SUPFAM" id="SSF50998">
    <property type="entry name" value="Quinoprotein alcohol dehydrogenase-like"/>
    <property type="match status" value="1"/>
</dbReference>
<dbReference type="InterPro" id="IPR013783">
    <property type="entry name" value="Ig-like_fold"/>
</dbReference>
<dbReference type="InterPro" id="IPR011047">
    <property type="entry name" value="Quinoprotein_ADH-like_sf"/>
</dbReference>
<dbReference type="Gene3D" id="2.60.40.10">
    <property type="entry name" value="Immunoglobulins"/>
    <property type="match status" value="1"/>
</dbReference>
<keyword evidence="1" id="KW-1133">Transmembrane helix</keyword>
<feature type="chain" id="PRO_5047433669" description="Signal transduction histidine kinase internal region domain-containing protein" evidence="2">
    <location>
        <begin position="25"/>
        <end position="970"/>
    </location>
</feature>
<dbReference type="PANTHER" id="PTHR34220">
    <property type="entry name" value="SENSOR HISTIDINE KINASE YPDA"/>
    <property type="match status" value="1"/>
</dbReference>
<organism evidence="4 5">
    <name type="scientific">Tenacibaculum polynesiense</name>
    <dbReference type="NCBI Taxonomy" id="3137857"/>
    <lineage>
        <taxon>Bacteria</taxon>
        <taxon>Pseudomonadati</taxon>
        <taxon>Bacteroidota</taxon>
        <taxon>Flavobacteriia</taxon>
        <taxon>Flavobacteriales</taxon>
        <taxon>Flavobacteriaceae</taxon>
        <taxon>Tenacibaculum</taxon>
    </lineage>
</organism>
<dbReference type="Proteomes" id="UP001497527">
    <property type="component" value="Unassembled WGS sequence"/>
</dbReference>
<keyword evidence="5" id="KW-1185">Reference proteome</keyword>
<dbReference type="InterPro" id="IPR050640">
    <property type="entry name" value="Bact_2-comp_sensor_kinase"/>
</dbReference>
<reference evidence="4 5" key="1">
    <citation type="submission" date="2024-05" db="EMBL/GenBank/DDBJ databases">
        <authorList>
            <person name="Duchaud E."/>
        </authorList>
    </citation>
    <scope>NUCLEOTIDE SEQUENCE [LARGE SCALE GENOMIC DNA]</scope>
    <source>
        <strain evidence="4">Ena-SAMPLE-TAB-13-05-2024-13:56:06:370-140308</strain>
    </source>
</reference>
<dbReference type="Gene3D" id="2.130.10.10">
    <property type="entry name" value="YVTN repeat-like/Quinoprotein amine dehydrogenase"/>
    <property type="match status" value="3"/>
</dbReference>
<dbReference type="Pfam" id="PF06580">
    <property type="entry name" value="His_kinase"/>
    <property type="match status" value="1"/>
</dbReference>
<protein>
    <recommendedName>
        <fullName evidence="3">Signal transduction histidine kinase internal region domain-containing protein</fullName>
    </recommendedName>
</protein>
<dbReference type="InterPro" id="IPR015943">
    <property type="entry name" value="WD40/YVTN_repeat-like_dom_sf"/>
</dbReference>
<evidence type="ECO:0000256" key="1">
    <source>
        <dbReference type="SAM" id="Phobius"/>
    </source>
</evidence>
<keyword evidence="1" id="KW-0472">Membrane</keyword>
<evidence type="ECO:0000313" key="4">
    <source>
        <dbReference type="EMBL" id="CAL2104380.1"/>
    </source>
</evidence>
<dbReference type="PANTHER" id="PTHR34220:SF7">
    <property type="entry name" value="SENSOR HISTIDINE KINASE YPDA"/>
    <property type="match status" value="1"/>
</dbReference>
<keyword evidence="2" id="KW-0732">Signal</keyword>
<dbReference type="InterPro" id="IPR010559">
    <property type="entry name" value="Sig_transdc_His_kin_internal"/>
</dbReference>
<dbReference type="Gene3D" id="3.30.565.10">
    <property type="entry name" value="Histidine kinase-like ATPase, C-terminal domain"/>
    <property type="match status" value="1"/>
</dbReference>
<dbReference type="InterPro" id="IPR036890">
    <property type="entry name" value="HATPase_C_sf"/>
</dbReference>
<proteinExistence type="predicted"/>
<feature type="signal peptide" evidence="2">
    <location>
        <begin position="1"/>
        <end position="24"/>
    </location>
</feature>
<dbReference type="SUPFAM" id="SSF55874">
    <property type="entry name" value="ATPase domain of HSP90 chaperone/DNA topoisomerase II/histidine kinase"/>
    <property type="match status" value="1"/>
</dbReference>
<feature type="domain" description="Signal transduction histidine kinase internal region" evidence="3">
    <location>
        <begin position="769"/>
        <end position="847"/>
    </location>
</feature>
<evidence type="ECO:0000313" key="5">
    <source>
        <dbReference type="Proteomes" id="UP001497527"/>
    </source>
</evidence>
<dbReference type="EMBL" id="CAXJIO010000016">
    <property type="protein sequence ID" value="CAL2104380.1"/>
    <property type="molecule type" value="Genomic_DNA"/>
</dbReference>
<evidence type="ECO:0000259" key="3">
    <source>
        <dbReference type="Pfam" id="PF06580"/>
    </source>
</evidence>